<name>A0A248JRZ4_9PROT</name>
<evidence type="ECO:0000313" key="2">
    <source>
        <dbReference type="Proteomes" id="UP000197153"/>
    </source>
</evidence>
<accession>A0A248JRZ4</accession>
<evidence type="ECO:0000313" key="1">
    <source>
        <dbReference type="EMBL" id="ASG21379.1"/>
    </source>
</evidence>
<dbReference type="RefSeq" id="WP_088872083.1">
    <property type="nucleotide sequence ID" value="NZ_CP022110.1"/>
</dbReference>
<proteinExistence type="predicted"/>
<dbReference type="KEGG" id="nao:Y958_11485"/>
<protein>
    <submittedName>
        <fullName evidence="1">Uncharacterized protein</fullName>
    </submittedName>
</protein>
<keyword evidence="2" id="KW-1185">Reference proteome</keyword>
<dbReference type="EMBL" id="CP022110">
    <property type="protein sequence ID" value="ASG21379.1"/>
    <property type="molecule type" value="Genomic_DNA"/>
</dbReference>
<organism evidence="1 2">
    <name type="scientific">Nitrospirillum viridazoti CBAmc</name>
    <dbReference type="NCBI Taxonomy" id="1441467"/>
    <lineage>
        <taxon>Bacteria</taxon>
        <taxon>Pseudomonadati</taxon>
        <taxon>Pseudomonadota</taxon>
        <taxon>Alphaproteobacteria</taxon>
        <taxon>Rhodospirillales</taxon>
        <taxon>Azospirillaceae</taxon>
        <taxon>Nitrospirillum</taxon>
        <taxon>Nitrospirillum viridazoti</taxon>
    </lineage>
</organism>
<dbReference type="AlphaFoldDB" id="A0A248JRZ4"/>
<reference evidence="1 2" key="1">
    <citation type="submission" date="2017-06" db="EMBL/GenBank/DDBJ databases">
        <title>Complete genome sequence of Nitrospirillum amazonense strain CBAmC, an endophytic nitrogen-fixing and plant growth-promoting bacterium, isolated from sugarcane.</title>
        <authorList>
            <person name="Schwab S."/>
            <person name="dos Santos Teixeira K.R."/>
            <person name="Simoes Araujo J.L."/>
            <person name="Soares Vidal M."/>
            <person name="Borges de Freitas H.R."/>
            <person name="Rivello Crivelaro A.L."/>
            <person name="Bueno de Camargo Nunes A."/>
            <person name="dos Santos C.M."/>
            <person name="Palmeira da Silva Rosa D."/>
            <person name="da Silva Padilha D."/>
            <person name="da Silva E."/>
            <person name="Araujo Terra L."/>
            <person name="Soares Mendes V."/>
            <person name="Farinelli L."/>
            <person name="Magalhaes Cruz L."/>
            <person name="Baldani J.I."/>
        </authorList>
    </citation>
    <scope>NUCLEOTIDE SEQUENCE [LARGE SCALE GENOMIC DNA]</scope>
    <source>
        <strain evidence="1 2">CBAmC</strain>
    </source>
</reference>
<gene>
    <name evidence="1" type="ORF">Y958_11485</name>
</gene>
<sequence length="189" mass="20328">MSAMPPAGVDVRWLPSDYLDETIPDPLRQPSDWIVQLPDGRCALIPNDLDGDLDTPEGLPSALLRLADEDPSAITILTDGMVVKFSWTHSFGADTLLVAGDGRWTLASHGEQVPTVPGAVTLVCLTNDPDSLCEDPTTLVQEYPEEFELAANGERGAEVDLWCWSNKSVPMVYSRGEFHPAVQPAGGGA</sequence>
<dbReference type="Proteomes" id="UP000197153">
    <property type="component" value="Chromosome 1"/>
</dbReference>